<dbReference type="RefSeq" id="WP_101266062.1">
    <property type="nucleotide sequence ID" value="NZ_NWTK01000005.1"/>
</dbReference>
<organism evidence="2 3">
    <name type="scientific">Thalassospira marina</name>
    <dbReference type="NCBI Taxonomy" id="2048283"/>
    <lineage>
        <taxon>Bacteria</taxon>
        <taxon>Pseudomonadati</taxon>
        <taxon>Pseudomonadota</taxon>
        <taxon>Alphaproteobacteria</taxon>
        <taxon>Rhodospirillales</taxon>
        <taxon>Thalassospiraceae</taxon>
        <taxon>Thalassospira</taxon>
    </lineage>
</organism>
<reference evidence="2 3" key="1">
    <citation type="submission" date="2017-09" db="EMBL/GenBank/DDBJ databases">
        <title>Biodiversity and function of Thalassospira species in the particle-attached aromatic-hydrocarbon-degrading consortia from the surface seawater of the South China Sea.</title>
        <authorList>
            <person name="Dong C."/>
            <person name="Liu R."/>
            <person name="Shao Z."/>
        </authorList>
    </citation>
    <scope>NUCLEOTIDE SEQUENCE [LARGE SCALE GENOMIC DNA]</scope>
    <source>
        <strain evidence="2 3">CSC1P2</strain>
    </source>
</reference>
<comment type="caution">
    <text evidence="2">The sequence shown here is derived from an EMBL/GenBank/DDBJ whole genome shotgun (WGS) entry which is preliminary data.</text>
</comment>
<sequence length="83" mass="9033">MATIISLPKSQKAPQSSIPHSTTQWRPDNGTEVIVIENRFPRHATVIVALPNGTTLVRFTAINQAKWIKTADILPPVHPGDAA</sequence>
<dbReference type="OrthoDB" id="9973210at2"/>
<evidence type="ECO:0000313" key="3">
    <source>
        <dbReference type="Proteomes" id="UP000233597"/>
    </source>
</evidence>
<proteinExistence type="predicted"/>
<feature type="compositionally biased region" description="Polar residues" evidence="1">
    <location>
        <begin position="8"/>
        <end position="26"/>
    </location>
</feature>
<feature type="region of interest" description="Disordered" evidence="1">
    <location>
        <begin position="1"/>
        <end position="26"/>
    </location>
</feature>
<protein>
    <submittedName>
        <fullName evidence="2">Uncharacterized protein</fullName>
    </submittedName>
</protein>
<name>A0A2N3KVA9_9PROT</name>
<dbReference type="EMBL" id="NWTK01000005">
    <property type="protein sequence ID" value="PKR54440.1"/>
    <property type="molecule type" value="Genomic_DNA"/>
</dbReference>
<evidence type="ECO:0000256" key="1">
    <source>
        <dbReference type="SAM" id="MobiDB-lite"/>
    </source>
</evidence>
<accession>A0A2N3KVA9</accession>
<gene>
    <name evidence="2" type="ORF">COO20_09935</name>
</gene>
<dbReference type="Proteomes" id="UP000233597">
    <property type="component" value="Unassembled WGS sequence"/>
</dbReference>
<dbReference type="AlphaFoldDB" id="A0A2N3KVA9"/>
<evidence type="ECO:0000313" key="2">
    <source>
        <dbReference type="EMBL" id="PKR54440.1"/>
    </source>
</evidence>